<reference evidence="2 3" key="1">
    <citation type="journal article" date="2019" name="Int. J. Syst. Evol. Microbiol.">
        <title>The Global Catalogue of Microorganisms (GCM) 10K type strain sequencing project: providing services to taxonomists for standard genome sequencing and annotation.</title>
        <authorList>
            <consortium name="The Broad Institute Genomics Platform"/>
            <consortium name="The Broad Institute Genome Sequencing Center for Infectious Disease"/>
            <person name="Wu L."/>
            <person name="Ma J."/>
        </authorList>
    </citation>
    <scope>NUCLEOTIDE SEQUENCE [LARGE SCALE GENOMIC DNA]</scope>
    <source>
        <strain evidence="2 3">CGMCC 1.12543</strain>
    </source>
</reference>
<dbReference type="Proteomes" id="UP001596099">
    <property type="component" value="Unassembled WGS sequence"/>
</dbReference>
<dbReference type="AlphaFoldDB" id="A0ABD5RRU4"/>
<dbReference type="InterPro" id="IPR043821">
    <property type="entry name" value="DUF5799"/>
</dbReference>
<evidence type="ECO:0000256" key="1">
    <source>
        <dbReference type="SAM" id="MobiDB-lite"/>
    </source>
</evidence>
<sequence>MSWTDRLVGSRMAVDREFGDRVAQSSLSNQEWNLVMTATEFRVADVDDPEAARLVGDTSKLESVVPEMDRIASEQPNAGGGSASDGGSSGGLFGSIKDAFGMSGDDGPDDAERIETAERLVDEYTTRLQERLENSGRWEEIRAAAAEEEHGN</sequence>
<proteinExistence type="predicted"/>
<dbReference type="RefSeq" id="WP_247417754.1">
    <property type="nucleotide sequence ID" value="NZ_JALLGW010000001.1"/>
</dbReference>
<name>A0ABD5RRU4_9EURY</name>
<gene>
    <name evidence="2" type="ORF">ACFPYI_18530</name>
</gene>
<organism evidence="2 3">
    <name type="scientific">Halomarina salina</name>
    <dbReference type="NCBI Taxonomy" id="1872699"/>
    <lineage>
        <taxon>Archaea</taxon>
        <taxon>Methanobacteriati</taxon>
        <taxon>Methanobacteriota</taxon>
        <taxon>Stenosarchaea group</taxon>
        <taxon>Halobacteria</taxon>
        <taxon>Halobacteriales</taxon>
        <taxon>Natronomonadaceae</taxon>
        <taxon>Halomarina</taxon>
    </lineage>
</organism>
<comment type="caution">
    <text evidence="2">The sequence shown here is derived from an EMBL/GenBank/DDBJ whole genome shotgun (WGS) entry which is preliminary data.</text>
</comment>
<evidence type="ECO:0000313" key="3">
    <source>
        <dbReference type="Proteomes" id="UP001596099"/>
    </source>
</evidence>
<evidence type="ECO:0000313" key="2">
    <source>
        <dbReference type="EMBL" id="MFC5973331.1"/>
    </source>
</evidence>
<protein>
    <submittedName>
        <fullName evidence="2">DUF5799 family protein</fullName>
    </submittedName>
</protein>
<feature type="compositionally biased region" description="Gly residues" evidence="1">
    <location>
        <begin position="78"/>
        <end position="93"/>
    </location>
</feature>
<dbReference type="Pfam" id="PF19113">
    <property type="entry name" value="DUF5799"/>
    <property type="match status" value="1"/>
</dbReference>
<accession>A0ABD5RRU4</accession>
<keyword evidence="3" id="KW-1185">Reference proteome</keyword>
<dbReference type="EMBL" id="JBHSQH010000001">
    <property type="protein sequence ID" value="MFC5973331.1"/>
    <property type="molecule type" value="Genomic_DNA"/>
</dbReference>
<feature type="region of interest" description="Disordered" evidence="1">
    <location>
        <begin position="70"/>
        <end position="118"/>
    </location>
</feature>